<dbReference type="PANTHER" id="PTHR34512">
    <property type="entry name" value="CELL SURFACE PROTEIN"/>
    <property type="match status" value="1"/>
</dbReference>
<evidence type="ECO:0000256" key="1">
    <source>
        <dbReference type="SAM" id="MobiDB-lite"/>
    </source>
</evidence>
<evidence type="ECO:0000256" key="2">
    <source>
        <dbReference type="SAM" id="Phobius"/>
    </source>
</evidence>
<comment type="caution">
    <text evidence="4">The sequence shown here is derived from an EMBL/GenBank/DDBJ whole genome shotgun (WGS) entry which is preliminary data.</text>
</comment>
<dbReference type="InterPro" id="IPR002372">
    <property type="entry name" value="PQQ_rpt_dom"/>
</dbReference>
<accession>A0A511JNP7</accession>
<dbReference type="AlphaFoldDB" id="A0A511JNP7"/>
<feature type="domain" description="Pyrrolo-quinoline quinone repeat" evidence="3">
    <location>
        <begin position="368"/>
        <end position="471"/>
    </location>
</feature>
<evidence type="ECO:0000313" key="5">
    <source>
        <dbReference type="Proteomes" id="UP000321049"/>
    </source>
</evidence>
<dbReference type="InterPro" id="IPR015943">
    <property type="entry name" value="WD40/YVTN_repeat-like_dom_sf"/>
</dbReference>
<gene>
    <name evidence="4" type="ORF">CTE05_31650</name>
</gene>
<keyword evidence="2" id="KW-1133">Transmembrane helix</keyword>
<dbReference type="SMART" id="SM00564">
    <property type="entry name" value="PQQ"/>
    <property type="match status" value="2"/>
</dbReference>
<keyword evidence="5" id="KW-1185">Reference proteome</keyword>
<dbReference type="Proteomes" id="UP000321049">
    <property type="component" value="Unassembled WGS sequence"/>
</dbReference>
<dbReference type="Pfam" id="PF13360">
    <property type="entry name" value="PQQ_2"/>
    <property type="match status" value="2"/>
</dbReference>
<dbReference type="PANTHER" id="PTHR34512:SF30">
    <property type="entry name" value="OUTER MEMBRANE PROTEIN ASSEMBLY FACTOR BAMB"/>
    <property type="match status" value="1"/>
</dbReference>
<evidence type="ECO:0000313" key="4">
    <source>
        <dbReference type="EMBL" id="GEL99618.1"/>
    </source>
</evidence>
<feature type="region of interest" description="Disordered" evidence="1">
    <location>
        <begin position="167"/>
        <end position="188"/>
    </location>
</feature>
<keyword evidence="2" id="KW-0472">Membrane</keyword>
<feature type="transmembrane region" description="Helical" evidence="2">
    <location>
        <begin position="42"/>
        <end position="64"/>
    </location>
</feature>
<organism evidence="4 5">
    <name type="scientific">Cellulomonas terrae</name>
    <dbReference type="NCBI Taxonomy" id="311234"/>
    <lineage>
        <taxon>Bacteria</taxon>
        <taxon>Bacillati</taxon>
        <taxon>Actinomycetota</taxon>
        <taxon>Actinomycetes</taxon>
        <taxon>Micrococcales</taxon>
        <taxon>Cellulomonadaceae</taxon>
        <taxon>Cellulomonas</taxon>
    </lineage>
</organism>
<dbReference type="Gene3D" id="2.40.10.480">
    <property type="match status" value="1"/>
</dbReference>
<feature type="compositionally biased region" description="Basic and acidic residues" evidence="1">
    <location>
        <begin position="167"/>
        <end position="178"/>
    </location>
</feature>
<dbReference type="SUPFAM" id="SSF50998">
    <property type="entry name" value="Quinoprotein alcohol dehydrogenase-like"/>
    <property type="match status" value="1"/>
</dbReference>
<name>A0A511JNP7_9CELL</name>
<reference evidence="4 5" key="1">
    <citation type="submission" date="2019-07" db="EMBL/GenBank/DDBJ databases">
        <title>Whole genome shotgun sequence of Cellulomonas terrae NBRC 100819.</title>
        <authorList>
            <person name="Hosoyama A."/>
            <person name="Uohara A."/>
            <person name="Ohji S."/>
            <person name="Ichikawa N."/>
        </authorList>
    </citation>
    <scope>NUCLEOTIDE SEQUENCE [LARGE SCALE GENOMIC DNA]</scope>
    <source>
        <strain evidence="4 5">NBRC 100819</strain>
    </source>
</reference>
<sequence length="492" mass="50857">MQRVRLDEDGAGVEDRVRSGPQRLRAGAVRLGAWAARRPARAALASVCAVAVAATVAVGVPAWVGGHERAAVLRAAAFPGAVRPLETAPRERWSAAADGSVAPVLAGDVVVVADGSTTGRRIVGLDVVAGHERWSVPLDGALVPDTVLCRPVDADLVCVVGPEPPADSRRFVPDDPARPDAPGAGAGTSVLLRIDPADGDVLSRSDVAGWVVATAQAGSDLVVATYAWGMLAVRRLDPATGATRWATERWSTFQSAGSSRVRLVAAGDLVAATGNEVTLVLDARTGDRLPRPEGATAADQVRLLEDGTLVRTRFRVREAGVDAVSELSTGGREPSFTVRGSLVQPRVSDGTSGLVFAASGLTGGPLGGRVRAYVPGSAEAVWRALVPAPEVAADVAGRVVVRGGGALVGLDARTGEQVWRRSFGPTIGRTFTDGERLVVEREAPSGLPALTALSLDDGATVWDTSLPVDAPRPLRLGAHLYAVGDSRLVALR</sequence>
<dbReference type="Gene3D" id="2.130.10.10">
    <property type="entry name" value="YVTN repeat-like/Quinoprotein amine dehydrogenase"/>
    <property type="match status" value="1"/>
</dbReference>
<protein>
    <recommendedName>
        <fullName evidence="3">Pyrrolo-quinoline quinone repeat domain-containing protein</fullName>
    </recommendedName>
</protein>
<dbReference type="InterPro" id="IPR018391">
    <property type="entry name" value="PQQ_b-propeller_rpt"/>
</dbReference>
<proteinExistence type="predicted"/>
<evidence type="ECO:0000259" key="3">
    <source>
        <dbReference type="Pfam" id="PF13360"/>
    </source>
</evidence>
<dbReference type="InterPro" id="IPR011047">
    <property type="entry name" value="Quinoprotein_ADH-like_sf"/>
</dbReference>
<feature type="domain" description="Pyrrolo-quinoline quinone repeat" evidence="3">
    <location>
        <begin position="189"/>
        <end position="305"/>
    </location>
</feature>
<keyword evidence="2" id="KW-0812">Transmembrane</keyword>
<dbReference type="EMBL" id="BJWH01000019">
    <property type="protein sequence ID" value="GEL99618.1"/>
    <property type="molecule type" value="Genomic_DNA"/>
</dbReference>